<dbReference type="EnsemblPlants" id="Kaladp0086s0060.3.v1.1">
    <property type="protein sequence ID" value="Kaladp0086s0060.3.v1.1"/>
    <property type="gene ID" value="Kaladp0086s0060.v1.1"/>
</dbReference>
<dbReference type="Gramene" id="Kaladp0086s0060.4.v1.1">
    <property type="protein sequence ID" value="Kaladp0086s0060.4.v1.1"/>
    <property type="gene ID" value="Kaladp0086s0060.v1.1"/>
</dbReference>
<name>A0A7N0UU84_KALFE</name>
<organism evidence="10 11">
    <name type="scientific">Kalanchoe fedtschenkoi</name>
    <name type="common">Lavender scallops</name>
    <name type="synonym">South American air plant</name>
    <dbReference type="NCBI Taxonomy" id="63787"/>
    <lineage>
        <taxon>Eukaryota</taxon>
        <taxon>Viridiplantae</taxon>
        <taxon>Streptophyta</taxon>
        <taxon>Embryophyta</taxon>
        <taxon>Tracheophyta</taxon>
        <taxon>Spermatophyta</taxon>
        <taxon>Magnoliopsida</taxon>
        <taxon>eudicotyledons</taxon>
        <taxon>Gunneridae</taxon>
        <taxon>Pentapetalae</taxon>
        <taxon>Saxifragales</taxon>
        <taxon>Crassulaceae</taxon>
        <taxon>Kalanchoe</taxon>
    </lineage>
</organism>
<protein>
    <recommendedName>
        <fullName evidence="12">Trichome birefringence-like N-terminal domain-containing protein</fullName>
    </recommendedName>
</protein>
<evidence type="ECO:0000256" key="5">
    <source>
        <dbReference type="ARBA" id="ARBA00022989"/>
    </source>
</evidence>
<keyword evidence="4" id="KW-0735">Signal-anchor</keyword>
<dbReference type="Gramene" id="Kaladp0086s0060.1.v1.1">
    <property type="protein sequence ID" value="Kaladp0086s0060.1.v1.1"/>
    <property type="gene ID" value="Kaladp0086s0060.v1.1"/>
</dbReference>
<dbReference type="EnsemblPlants" id="Kaladp0086s0060.4.v1.1">
    <property type="protein sequence ID" value="Kaladp0086s0060.4.v1.1"/>
    <property type="gene ID" value="Kaladp0086s0060.v1.1"/>
</dbReference>
<dbReference type="PANTHER" id="PTHR32285:SF235">
    <property type="entry name" value="PROTEIN TRICHOME BIREFRINGENCE-LIKE 16"/>
    <property type="match status" value="1"/>
</dbReference>
<dbReference type="EnsemblPlants" id="Kaladp0086s0060.5.v1.1">
    <property type="protein sequence ID" value="Kaladp0086s0060.5.v1.1"/>
    <property type="gene ID" value="Kaladp0086s0060.v1.1"/>
</dbReference>
<feature type="compositionally biased region" description="Basic and acidic residues" evidence="7">
    <location>
        <begin position="376"/>
        <end position="387"/>
    </location>
</feature>
<dbReference type="InterPro" id="IPR026057">
    <property type="entry name" value="TBL_C"/>
</dbReference>
<dbReference type="InterPro" id="IPR025846">
    <property type="entry name" value="TBL_N"/>
</dbReference>
<dbReference type="Pfam" id="PF13839">
    <property type="entry name" value="PC-Esterase"/>
    <property type="match status" value="1"/>
</dbReference>
<evidence type="ECO:0000313" key="11">
    <source>
        <dbReference type="Proteomes" id="UP000594263"/>
    </source>
</evidence>
<dbReference type="PANTHER" id="PTHR32285">
    <property type="entry name" value="PROTEIN TRICHOME BIREFRINGENCE-LIKE 9-RELATED"/>
    <property type="match status" value="1"/>
</dbReference>
<keyword evidence="11" id="KW-1185">Reference proteome</keyword>
<comment type="subcellular location">
    <subcellularLocation>
        <location evidence="1">Membrane</location>
        <topology evidence="1">Single-pass membrane protein</topology>
    </subcellularLocation>
</comment>
<dbReference type="Pfam" id="PF14416">
    <property type="entry name" value="PMR5N"/>
    <property type="match status" value="1"/>
</dbReference>
<comment type="similarity">
    <text evidence="2">Belongs to the PC-esterase family. TBL subfamily.</text>
</comment>
<evidence type="ECO:0000259" key="8">
    <source>
        <dbReference type="Pfam" id="PF13839"/>
    </source>
</evidence>
<dbReference type="Proteomes" id="UP000594263">
    <property type="component" value="Unplaced"/>
</dbReference>
<dbReference type="Gramene" id="Kaladp0086s0060.2.v1.1">
    <property type="protein sequence ID" value="Kaladp0086s0060.2.v1.1"/>
    <property type="gene ID" value="Kaladp0086s0060.v1.1"/>
</dbReference>
<evidence type="ECO:0000313" key="10">
    <source>
        <dbReference type="EnsemblPlants" id="Kaladp0086s0060.1.v1.1"/>
    </source>
</evidence>
<sequence>MKGGAYGFRVKQISFVLFALACGSLLLWVQQRPPFLTSLLSARLSQFFPEPEMPSQINVDEVVHSPLTGENTKELSSVDYTNVAPASCRNITLGVSNGDNRNVKSHNKRGCNYFQGKWVLDDSRPFYSGSQCTRWLSGMWACRLNQRPDFTYEKLRWKPTNCEMEDFTGTKFLTRMQDKTVAFIGDSLARQQFQSLMCMVTGGEDRPDVQDVGKEYGLVKARHAKRPDGWAYRFPCTNTTILYYWSASLSNLVALNSSSMTDYAMHLDHPPAFLSKFLHKFNVLVLNTGHHWNRDKLKANRWIIYVNGKPNTEEKIATDMQAAKNLTIHSIVQWVNSQLPKYPDLKAFYRTISPRHFMNGDWNTGGTCDNTTPSSKGKEVSQDESKDPFPYSAVKGTNVTLLDITSISHVRDDAHISKYSIRPTPGMQDCLHWCLPGVPDTWNELLFAHL</sequence>
<feature type="compositionally biased region" description="Polar residues" evidence="7">
    <location>
        <begin position="363"/>
        <end position="375"/>
    </location>
</feature>
<evidence type="ECO:0000256" key="4">
    <source>
        <dbReference type="ARBA" id="ARBA00022968"/>
    </source>
</evidence>
<evidence type="ECO:0000259" key="9">
    <source>
        <dbReference type="Pfam" id="PF14416"/>
    </source>
</evidence>
<dbReference type="GO" id="GO:0016020">
    <property type="term" value="C:membrane"/>
    <property type="evidence" value="ECO:0007669"/>
    <property type="project" value="UniProtKB-SubCell"/>
</dbReference>
<dbReference type="GO" id="GO:0005794">
    <property type="term" value="C:Golgi apparatus"/>
    <property type="evidence" value="ECO:0007669"/>
    <property type="project" value="TreeGrafter"/>
</dbReference>
<dbReference type="Gramene" id="Kaladp0086s0060.5.v1.1">
    <property type="protein sequence ID" value="Kaladp0086s0060.5.v1.1"/>
    <property type="gene ID" value="Kaladp0086s0060.v1.1"/>
</dbReference>
<keyword evidence="3" id="KW-0812">Transmembrane</keyword>
<accession>A0A7N0UU84</accession>
<evidence type="ECO:0000256" key="7">
    <source>
        <dbReference type="SAM" id="MobiDB-lite"/>
    </source>
</evidence>
<dbReference type="OMA" id="WDIAVIW"/>
<proteinExistence type="inferred from homology"/>
<dbReference type="EnsemblPlants" id="Kaladp0086s0060.2.v1.1">
    <property type="protein sequence ID" value="Kaladp0086s0060.2.v1.1"/>
    <property type="gene ID" value="Kaladp0086s0060.v1.1"/>
</dbReference>
<evidence type="ECO:0000256" key="6">
    <source>
        <dbReference type="ARBA" id="ARBA00023136"/>
    </source>
</evidence>
<evidence type="ECO:0000256" key="3">
    <source>
        <dbReference type="ARBA" id="ARBA00022692"/>
    </source>
</evidence>
<dbReference type="PROSITE" id="PS51257">
    <property type="entry name" value="PROKAR_LIPOPROTEIN"/>
    <property type="match status" value="1"/>
</dbReference>
<dbReference type="EnsemblPlants" id="Kaladp0086s0060.1.v1.1">
    <property type="protein sequence ID" value="Kaladp0086s0060.1.v1.1"/>
    <property type="gene ID" value="Kaladp0086s0060.v1.1"/>
</dbReference>
<evidence type="ECO:0000256" key="2">
    <source>
        <dbReference type="ARBA" id="ARBA00007727"/>
    </source>
</evidence>
<keyword evidence="6" id="KW-0472">Membrane</keyword>
<feature type="domain" description="Trichome birefringence-like N-terminal" evidence="9">
    <location>
        <begin position="110"/>
        <end position="163"/>
    </location>
</feature>
<dbReference type="AlphaFoldDB" id="A0A7N0UU84"/>
<evidence type="ECO:0000256" key="1">
    <source>
        <dbReference type="ARBA" id="ARBA00004167"/>
    </source>
</evidence>
<reference evidence="10" key="1">
    <citation type="submission" date="2021-01" db="UniProtKB">
        <authorList>
            <consortium name="EnsemblPlants"/>
        </authorList>
    </citation>
    <scope>IDENTIFICATION</scope>
</reference>
<dbReference type="Gramene" id="Kaladp0086s0060.3.v1.1">
    <property type="protein sequence ID" value="Kaladp0086s0060.3.v1.1"/>
    <property type="gene ID" value="Kaladp0086s0060.v1.1"/>
</dbReference>
<feature type="domain" description="Trichome birefringence-like C-terminal" evidence="8">
    <location>
        <begin position="166"/>
        <end position="448"/>
    </location>
</feature>
<feature type="region of interest" description="Disordered" evidence="7">
    <location>
        <begin position="363"/>
        <end position="389"/>
    </location>
</feature>
<evidence type="ECO:0008006" key="12">
    <source>
        <dbReference type="Google" id="ProtNLM"/>
    </source>
</evidence>
<dbReference type="GO" id="GO:0016413">
    <property type="term" value="F:O-acetyltransferase activity"/>
    <property type="evidence" value="ECO:0007669"/>
    <property type="project" value="InterPro"/>
</dbReference>
<keyword evidence="5" id="KW-1133">Transmembrane helix</keyword>
<dbReference type="InterPro" id="IPR029962">
    <property type="entry name" value="TBL"/>
</dbReference>